<dbReference type="GO" id="GO:0005773">
    <property type="term" value="C:vacuole"/>
    <property type="evidence" value="ECO:0007669"/>
    <property type="project" value="TreeGrafter"/>
</dbReference>
<keyword evidence="5 11" id="KW-0732">Signal</keyword>
<feature type="active site" description="Proton donor" evidence="8">
    <location>
        <position position="288"/>
    </location>
</feature>
<dbReference type="AlphaFoldDB" id="A0AAW1NYG7"/>
<dbReference type="PANTHER" id="PTHR11315">
    <property type="entry name" value="PROTEASE FAMILY C26 GAMMA-GLUTAMYL HYDROLASE"/>
    <property type="match status" value="1"/>
</dbReference>
<evidence type="ECO:0000256" key="2">
    <source>
        <dbReference type="ARBA" id="ARBA00011083"/>
    </source>
</evidence>
<gene>
    <name evidence="12" type="ORF">WJX73_006374</name>
</gene>
<keyword evidence="6 9" id="KW-0378">Hydrolase</keyword>
<keyword evidence="13" id="KW-1185">Reference proteome</keyword>
<dbReference type="GO" id="GO:0034722">
    <property type="term" value="F:gamma-glutamyl-peptidase activity"/>
    <property type="evidence" value="ECO:0007669"/>
    <property type="project" value="UniProtKB-UniRule"/>
</dbReference>
<evidence type="ECO:0000256" key="4">
    <source>
        <dbReference type="ARBA" id="ARBA00022525"/>
    </source>
</evidence>
<comment type="caution">
    <text evidence="12">The sequence shown here is derived from an EMBL/GenBank/DDBJ whole genome shotgun (WGS) entry which is preliminary data.</text>
</comment>
<evidence type="ECO:0000256" key="9">
    <source>
        <dbReference type="PROSITE-ProRule" id="PRU00607"/>
    </source>
</evidence>
<reference evidence="12 13" key="1">
    <citation type="journal article" date="2024" name="Nat. Commun.">
        <title>Phylogenomics reveals the evolutionary origins of lichenization in chlorophyte algae.</title>
        <authorList>
            <person name="Puginier C."/>
            <person name="Libourel C."/>
            <person name="Otte J."/>
            <person name="Skaloud P."/>
            <person name="Haon M."/>
            <person name="Grisel S."/>
            <person name="Petersen M."/>
            <person name="Berrin J.G."/>
            <person name="Delaux P.M."/>
            <person name="Dal Grande F."/>
            <person name="Keller J."/>
        </authorList>
    </citation>
    <scope>NUCLEOTIDE SEQUENCE [LARGE SCALE GENOMIC DNA]</scope>
    <source>
        <strain evidence="12 13">SAG 2036</strain>
    </source>
</reference>
<evidence type="ECO:0000256" key="8">
    <source>
        <dbReference type="PIRSR" id="PIRSR615527-1"/>
    </source>
</evidence>
<protein>
    <recommendedName>
        <fullName evidence="3 9">folate gamma-glutamyl hydrolase</fullName>
        <ecNumber evidence="3 9">3.4.19.9</ecNumber>
    </recommendedName>
</protein>
<dbReference type="InterPro" id="IPR015527">
    <property type="entry name" value="Pept_C26_g-glut_hydrolase"/>
</dbReference>
<dbReference type="FunFam" id="3.40.50.880:FF:000024">
    <property type="entry name" value="Folate gamma-glutamyl hydrolase"/>
    <property type="match status" value="1"/>
</dbReference>
<feature type="signal peptide" evidence="11">
    <location>
        <begin position="1"/>
        <end position="21"/>
    </location>
</feature>
<evidence type="ECO:0000313" key="13">
    <source>
        <dbReference type="Proteomes" id="UP001465755"/>
    </source>
</evidence>
<evidence type="ECO:0000256" key="11">
    <source>
        <dbReference type="SAM" id="SignalP"/>
    </source>
</evidence>
<dbReference type="PROSITE" id="PS51273">
    <property type="entry name" value="GATASE_TYPE_1"/>
    <property type="match status" value="1"/>
</dbReference>
<feature type="chain" id="PRO_5043654407" description="folate gamma-glutamyl hydrolase" evidence="11">
    <location>
        <begin position="22"/>
        <end position="414"/>
    </location>
</feature>
<sequence length="414" mass="46240">MARTLLVAIASIYLLATPALARWSAWDLFVPAKNPADILSDIAVSEGRPPFGFQDLAQPESASRFGHGEVKSSRPLIGILTQPCSLCPGRSYISAGYVKWIEAAGGRAVPIRFYDSDRELHRLFKSVNALIFPGGLTWLWLDSPYVIAARKLYNWAVEENEAGNPFPIHGACLGHQLLQILVSNVSRDDLLVRTDAVSHPTTLKLTEAAAASEYFGTIAPDLVKKLQDSHYNIAMENHEYGVPPHHYDRWPILKDAYRILSTTVDRNGTEYISTIESTKYPFFGTQWHPEKPPYEFSDKTIPHSIDAIRVSQHTANAFVEVARRSSHRPESDEEELAMLIYSDVPIFTARFDAIEESYDGPDITYFFDVEDRKGQNPFPSGPFPSDGGKDENATASDYAKSYRVGRSYGMPSTF</sequence>
<dbReference type="Gene3D" id="3.40.50.880">
    <property type="match status" value="1"/>
</dbReference>
<evidence type="ECO:0000256" key="10">
    <source>
        <dbReference type="SAM" id="MobiDB-lite"/>
    </source>
</evidence>
<dbReference type="Proteomes" id="UP001465755">
    <property type="component" value="Unassembled WGS sequence"/>
</dbReference>
<feature type="region of interest" description="Disordered" evidence="10">
    <location>
        <begin position="374"/>
        <end position="397"/>
    </location>
</feature>
<dbReference type="Pfam" id="PF07722">
    <property type="entry name" value="Peptidase_C26"/>
    <property type="match status" value="1"/>
</dbReference>
<evidence type="ECO:0000256" key="7">
    <source>
        <dbReference type="ARBA" id="ARBA00051589"/>
    </source>
</evidence>
<feature type="active site" description="Nucleophile" evidence="8 9">
    <location>
        <position position="172"/>
    </location>
</feature>
<dbReference type="InterPro" id="IPR011697">
    <property type="entry name" value="Peptidase_C26"/>
</dbReference>
<comment type="subcellular location">
    <subcellularLocation>
        <location evidence="1">Secreted</location>
        <location evidence="1">Extracellular space</location>
    </subcellularLocation>
</comment>
<comment type="similarity">
    <text evidence="2">Belongs to the peptidase C26 family.</text>
</comment>
<dbReference type="SUPFAM" id="SSF52317">
    <property type="entry name" value="Class I glutamine amidotransferase-like"/>
    <property type="match status" value="1"/>
</dbReference>
<accession>A0AAW1NYG7</accession>
<keyword evidence="4" id="KW-0964">Secreted</keyword>
<dbReference type="EMBL" id="JALJOQ010000088">
    <property type="protein sequence ID" value="KAK9799735.1"/>
    <property type="molecule type" value="Genomic_DNA"/>
</dbReference>
<evidence type="ECO:0000256" key="5">
    <source>
        <dbReference type="ARBA" id="ARBA00022729"/>
    </source>
</evidence>
<dbReference type="GO" id="GO:0046900">
    <property type="term" value="P:tetrahydrofolylpolyglutamate metabolic process"/>
    <property type="evidence" value="ECO:0007669"/>
    <property type="project" value="TreeGrafter"/>
</dbReference>
<evidence type="ECO:0000256" key="6">
    <source>
        <dbReference type="ARBA" id="ARBA00022801"/>
    </source>
</evidence>
<comment type="catalytic activity">
    <reaction evidence="7 9">
        <text>(6S)-5,6,7,8-tetrahydrofolyl-(gamma-L-Glu)(n) + (n-1) H2O = (6S)-5,6,7,8-tetrahydrofolate + (n-1) L-glutamate</text>
        <dbReference type="Rhea" id="RHEA:56784"/>
        <dbReference type="Rhea" id="RHEA-COMP:14738"/>
        <dbReference type="ChEBI" id="CHEBI:15377"/>
        <dbReference type="ChEBI" id="CHEBI:29985"/>
        <dbReference type="ChEBI" id="CHEBI:57453"/>
        <dbReference type="ChEBI" id="CHEBI:141005"/>
        <dbReference type="EC" id="3.4.19.9"/>
    </reaction>
</comment>
<dbReference type="InterPro" id="IPR029062">
    <property type="entry name" value="Class_I_gatase-like"/>
</dbReference>
<evidence type="ECO:0000256" key="1">
    <source>
        <dbReference type="ARBA" id="ARBA00004239"/>
    </source>
</evidence>
<evidence type="ECO:0000313" key="12">
    <source>
        <dbReference type="EMBL" id="KAK9799735.1"/>
    </source>
</evidence>
<organism evidence="12 13">
    <name type="scientific">Symbiochloris irregularis</name>
    <dbReference type="NCBI Taxonomy" id="706552"/>
    <lineage>
        <taxon>Eukaryota</taxon>
        <taxon>Viridiplantae</taxon>
        <taxon>Chlorophyta</taxon>
        <taxon>core chlorophytes</taxon>
        <taxon>Trebouxiophyceae</taxon>
        <taxon>Trebouxiales</taxon>
        <taxon>Trebouxiaceae</taxon>
        <taxon>Symbiochloris</taxon>
    </lineage>
</organism>
<dbReference type="PROSITE" id="PS51275">
    <property type="entry name" value="PEPTIDASE_C26_GGH"/>
    <property type="match status" value="1"/>
</dbReference>
<name>A0AAW1NYG7_9CHLO</name>
<dbReference type="PANTHER" id="PTHR11315:SF0">
    <property type="entry name" value="FOLATE GAMMA-GLUTAMYL HYDROLASE"/>
    <property type="match status" value="1"/>
</dbReference>
<proteinExistence type="inferred from homology"/>
<feature type="active site" evidence="9">
    <location>
        <position position="288"/>
    </location>
</feature>
<dbReference type="GO" id="GO:0005576">
    <property type="term" value="C:extracellular region"/>
    <property type="evidence" value="ECO:0007669"/>
    <property type="project" value="UniProtKB-SubCell"/>
</dbReference>
<dbReference type="EC" id="3.4.19.9" evidence="3 9"/>
<evidence type="ECO:0000256" key="3">
    <source>
        <dbReference type="ARBA" id="ARBA00012886"/>
    </source>
</evidence>